<dbReference type="InterPro" id="IPR032282">
    <property type="entry name" value="HAGH_C"/>
</dbReference>
<dbReference type="SUPFAM" id="SSF56281">
    <property type="entry name" value="Metallo-hydrolase/oxidoreductase"/>
    <property type="match status" value="1"/>
</dbReference>
<gene>
    <name evidence="8" type="ORF">DAY19_01060</name>
</gene>
<dbReference type="PANTHER" id="PTHR43705">
    <property type="entry name" value="HYDROXYACYLGLUTATHIONE HYDROLASE"/>
    <property type="match status" value="1"/>
</dbReference>
<keyword evidence="9" id="KW-1185">Reference proteome</keyword>
<evidence type="ECO:0000256" key="2">
    <source>
        <dbReference type="ARBA" id="ARBA00011917"/>
    </source>
</evidence>
<evidence type="ECO:0000313" key="8">
    <source>
        <dbReference type="EMBL" id="RZF22390.1"/>
    </source>
</evidence>
<evidence type="ECO:0000256" key="4">
    <source>
        <dbReference type="ARBA" id="ARBA00022801"/>
    </source>
</evidence>
<dbReference type="RefSeq" id="WP_114705335.1">
    <property type="nucleotide sequence ID" value="NZ_QDKL01000001.1"/>
</dbReference>
<dbReference type="Pfam" id="PF00753">
    <property type="entry name" value="Lactamase_B"/>
    <property type="match status" value="1"/>
</dbReference>
<evidence type="ECO:0000256" key="1">
    <source>
        <dbReference type="ARBA" id="ARBA00004963"/>
    </source>
</evidence>
<keyword evidence="4" id="KW-0378">Hydrolase</keyword>
<dbReference type="InterPro" id="IPR036866">
    <property type="entry name" value="RibonucZ/Hydroxyglut_hydro"/>
</dbReference>
<name>A0ABY0IHH1_9BACT</name>
<dbReference type="EC" id="3.1.2.6" evidence="2"/>
<reference evidence="9" key="1">
    <citation type="journal article" date="2019" name="Int. J. Syst. Evol. Microbiol.">
        <title>Halobacteriovorax valvorus sp. nov., a novel prokaryotic predator isolated from coastal seawater of China.</title>
        <authorList>
            <person name="Chen M.-X."/>
        </authorList>
    </citation>
    <scope>NUCLEOTIDE SEQUENCE [LARGE SCALE GENOMIC DNA]</scope>
    <source>
        <strain evidence="9">BL9</strain>
    </source>
</reference>
<dbReference type="Gene3D" id="3.60.15.10">
    <property type="entry name" value="Ribonuclease Z/Hydroxyacylglutathione hydrolase-like"/>
    <property type="match status" value="1"/>
</dbReference>
<dbReference type="SMART" id="SM00849">
    <property type="entry name" value="Lactamase_B"/>
    <property type="match status" value="1"/>
</dbReference>
<dbReference type="Proteomes" id="UP000443582">
    <property type="component" value="Unassembled WGS sequence"/>
</dbReference>
<feature type="domain" description="Metallo-beta-lactamase" evidence="7">
    <location>
        <begin position="13"/>
        <end position="172"/>
    </location>
</feature>
<proteinExistence type="predicted"/>
<dbReference type="PANTHER" id="PTHR43705:SF1">
    <property type="entry name" value="HYDROXYACYLGLUTATHIONE HYDROLASE GLOB"/>
    <property type="match status" value="1"/>
</dbReference>
<dbReference type="InterPro" id="IPR001279">
    <property type="entry name" value="Metallo-B-lactamas"/>
</dbReference>
<accession>A0ABY0IHH1</accession>
<dbReference type="EMBL" id="QDKL01000001">
    <property type="protein sequence ID" value="RZF22390.1"/>
    <property type="molecule type" value="Genomic_DNA"/>
</dbReference>
<evidence type="ECO:0000313" key="9">
    <source>
        <dbReference type="Proteomes" id="UP000443582"/>
    </source>
</evidence>
<protein>
    <recommendedName>
        <fullName evidence="2">hydroxyacylglutathione hydrolase</fullName>
        <ecNumber evidence="2">3.1.2.6</ecNumber>
    </recommendedName>
    <alternativeName>
        <fullName evidence="6">Glyoxalase II</fullName>
    </alternativeName>
</protein>
<evidence type="ECO:0000259" key="7">
    <source>
        <dbReference type="SMART" id="SM00849"/>
    </source>
</evidence>
<keyword evidence="5" id="KW-0862">Zinc</keyword>
<evidence type="ECO:0000256" key="3">
    <source>
        <dbReference type="ARBA" id="ARBA00022723"/>
    </source>
</evidence>
<evidence type="ECO:0000256" key="5">
    <source>
        <dbReference type="ARBA" id="ARBA00022833"/>
    </source>
</evidence>
<organism evidence="8 9">
    <name type="scientific">Halobacteriovorax vibrionivorans</name>
    <dbReference type="NCBI Taxonomy" id="2152716"/>
    <lineage>
        <taxon>Bacteria</taxon>
        <taxon>Pseudomonadati</taxon>
        <taxon>Bdellovibrionota</taxon>
        <taxon>Bacteriovoracia</taxon>
        <taxon>Bacteriovoracales</taxon>
        <taxon>Halobacteriovoraceae</taxon>
        <taxon>Halobacteriovorax</taxon>
    </lineage>
</organism>
<comment type="pathway">
    <text evidence="1">Secondary metabolite metabolism; methylglyoxal degradation; (R)-lactate from methylglyoxal: step 2/2.</text>
</comment>
<dbReference type="Pfam" id="PF16123">
    <property type="entry name" value="HAGH_C"/>
    <property type="match status" value="1"/>
</dbReference>
<evidence type="ECO:0000256" key="6">
    <source>
        <dbReference type="ARBA" id="ARBA00031044"/>
    </source>
</evidence>
<keyword evidence="3" id="KW-0479">Metal-binding</keyword>
<sequence length="239" mass="27480">MNVHQIYTDSPLRNYNYIVELGNGEVAVVDPIYPKLVNEWLVENNRVLAVVLLSHGHHDHVAGVDELVQQHGAQIWGHKDSYKKIDRILEDGEKISTALGEMEVIETPGHTMDHLCFLFYESGKQVEIITMDTVFNAGIGNCKNGGNLDVFVETILDLNEKVEDQVILWPGHDYIENNLRFTLSIEPENEDAKELLEQVHKEGSVKFRTNFATERKVNLFLMTKDVEEIKKLRNKRDKW</sequence>
<dbReference type="InterPro" id="IPR050110">
    <property type="entry name" value="Glyoxalase_II_hydrolase"/>
</dbReference>
<comment type="caution">
    <text evidence="8">The sequence shown here is derived from an EMBL/GenBank/DDBJ whole genome shotgun (WGS) entry which is preliminary data.</text>
</comment>